<organism evidence="2 3">
    <name type="scientific">Gracilibacillus salinarum</name>
    <dbReference type="NCBI Taxonomy" id="2932255"/>
    <lineage>
        <taxon>Bacteria</taxon>
        <taxon>Bacillati</taxon>
        <taxon>Bacillota</taxon>
        <taxon>Bacilli</taxon>
        <taxon>Bacillales</taxon>
        <taxon>Bacillaceae</taxon>
        <taxon>Gracilibacillus</taxon>
    </lineage>
</organism>
<proteinExistence type="predicted"/>
<dbReference type="Pfam" id="PF07992">
    <property type="entry name" value="Pyr_redox_2"/>
    <property type="match status" value="1"/>
</dbReference>
<protein>
    <submittedName>
        <fullName evidence="2">NAD(P)-dependent oxidoreductase</fullName>
    </submittedName>
</protein>
<dbReference type="RefSeq" id="WP_244742222.1">
    <property type="nucleotide sequence ID" value="NZ_CP095071.1"/>
</dbReference>
<evidence type="ECO:0000313" key="3">
    <source>
        <dbReference type="Proteomes" id="UP000831537"/>
    </source>
</evidence>
<keyword evidence="3" id="KW-1185">Reference proteome</keyword>
<dbReference type="InterPro" id="IPR017896">
    <property type="entry name" value="4Fe4S_Fe-S-bd"/>
</dbReference>
<dbReference type="InterPro" id="IPR023753">
    <property type="entry name" value="FAD/NAD-binding_dom"/>
</dbReference>
<dbReference type="Gene3D" id="3.50.50.60">
    <property type="entry name" value="FAD/NAD(P)-binding domain"/>
    <property type="match status" value="2"/>
</dbReference>
<dbReference type="Gene3D" id="1.10.1060.10">
    <property type="entry name" value="Alpha-helical ferredoxin"/>
    <property type="match status" value="1"/>
</dbReference>
<dbReference type="Pfam" id="PF14691">
    <property type="entry name" value="Fer4_20"/>
    <property type="match status" value="1"/>
</dbReference>
<dbReference type="PROSITE" id="PS51379">
    <property type="entry name" value="4FE4S_FER_2"/>
    <property type="match status" value="1"/>
</dbReference>
<gene>
    <name evidence="2" type="ORF">MUN87_17450</name>
</gene>
<dbReference type="InterPro" id="IPR009051">
    <property type="entry name" value="Helical_ferredxn"/>
</dbReference>
<accession>A0ABY4GJS5</accession>
<dbReference type="EMBL" id="CP095071">
    <property type="protein sequence ID" value="UOQ84456.1"/>
    <property type="molecule type" value="Genomic_DNA"/>
</dbReference>
<reference evidence="2 3" key="1">
    <citation type="submission" date="2022-04" db="EMBL/GenBank/DDBJ databases">
        <title>Gracilibacillus sp. isolated from saltern.</title>
        <authorList>
            <person name="Won M."/>
            <person name="Lee C.-M."/>
            <person name="Woen H.-Y."/>
            <person name="Kwon S.-W."/>
        </authorList>
    </citation>
    <scope>NUCLEOTIDE SEQUENCE [LARGE SCALE GENOMIC DNA]</scope>
    <source>
        <strain evidence="2 3">SSPM10-3</strain>
    </source>
</reference>
<dbReference type="InterPro" id="IPR036188">
    <property type="entry name" value="FAD/NAD-bd_sf"/>
</dbReference>
<name>A0ABY4GJS5_9BACI</name>
<evidence type="ECO:0000313" key="2">
    <source>
        <dbReference type="EMBL" id="UOQ84456.1"/>
    </source>
</evidence>
<dbReference type="InterPro" id="IPR028261">
    <property type="entry name" value="DPD_II"/>
</dbReference>
<sequence length="450" mass="49264">MIKTVAMQLKENFDEIHPDLTAKEAIDESNRCLYCYDAPCTIACPTSIDIPSFIKKITSGNLRGSAKTIMQSNPVGASCARVCPTEELCEGACVLNDASKPIKIGDLQRYATNWAIKNEQVLFKAGKKNGKKIAIIGSGPAGLSAARELALLGYYVTIFEAEEHAGGLNHYGIVSFRLPQEIAFWEVKQVENLEVEIRTNTRVGTDISISSIKENFDRVILAVGMATVPELGMEAEAEILDAIEFVKRTKSTPLPKDMIGKKVVVIGAGNTAIDAATCSVRLGASNVKMLYRRTRQEMTAYDFEYDLAKQDGVEFRWLTQPTKLILDSSGKVKGLECMKMRLAEAGADGRRRPVPVPDSLFRMDADFIIKAIGQTRHVTLMDDFSLKHINGVPQVDPATYQTSEPMIYACGDSIFQEGNGEAMVVTAAEQGKKVAYSLHQDLFGAKETAS</sequence>
<feature type="domain" description="4Fe-4S ferredoxin-type" evidence="1">
    <location>
        <begin position="22"/>
        <end position="56"/>
    </location>
</feature>
<dbReference type="PANTHER" id="PTHR42783:SF3">
    <property type="entry name" value="GLUTAMATE SYNTHASE [NADPH] SMALL CHAIN-RELATED"/>
    <property type="match status" value="1"/>
</dbReference>
<dbReference type="SUPFAM" id="SSF46548">
    <property type="entry name" value="alpha-helical ferredoxin"/>
    <property type="match status" value="1"/>
</dbReference>
<dbReference type="PANTHER" id="PTHR42783">
    <property type="entry name" value="GLUTAMATE SYNTHASE [NADPH] SMALL CHAIN"/>
    <property type="match status" value="1"/>
</dbReference>
<evidence type="ECO:0000259" key="1">
    <source>
        <dbReference type="PROSITE" id="PS51379"/>
    </source>
</evidence>
<dbReference type="Proteomes" id="UP000831537">
    <property type="component" value="Chromosome"/>
</dbReference>
<dbReference type="SUPFAM" id="SSF51971">
    <property type="entry name" value="Nucleotide-binding domain"/>
    <property type="match status" value="1"/>
</dbReference>
<dbReference type="PRINTS" id="PR00419">
    <property type="entry name" value="ADXRDTASE"/>
</dbReference>